<dbReference type="EMBL" id="UINC01117333">
    <property type="protein sequence ID" value="SVC89690.1"/>
    <property type="molecule type" value="Genomic_DNA"/>
</dbReference>
<evidence type="ECO:0000259" key="2">
    <source>
        <dbReference type="Pfam" id="PF14238"/>
    </source>
</evidence>
<reference evidence="3" key="1">
    <citation type="submission" date="2018-05" db="EMBL/GenBank/DDBJ databases">
        <authorList>
            <person name="Lanie J.A."/>
            <person name="Ng W.-L."/>
            <person name="Kazmierczak K.M."/>
            <person name="Andrzejewski T.M."/>
            <person name="Davidsen T.M."/>
            <person name="Wayne K.J."/>
            <person name="Tettelin H."/>
            <person name="Glass J.I."/>
            <person name="Rusch D."/>
            <person name="Podicherti R."/>
            <person name="Tsui H.-C.T."/>
            <person name="Winkler M.E."/>
        </authorList>
    </citation>
    <scope>NUCLEOTIDE SEQUENCE</scope>
</reference>
<keyword evidence="1" id="KW-1133">Transmembrane helix</keyword>
<feature type="domain" description="DUF4340" evidence="2">
    <location>
        <begin position="85"/>
        <end position="186"/>
    </location>
</feature>
<accession>A0A382QXP5</accession>
<evidence type="ECO:0000256" key="1">
    <source>
        <dbReference type="SAM" id="Phobius"/>
    </source>
</evidence>
<feature type="non-terminal residue" evidence="3">
    <location>
        <position position="208"/>
    </location>
</feature>
<organism evidence="3">
    <name type="scientific">marine metagenome</name>
    <dbReference type="NCBI Taxonomy" id="408172"/>
    <lineage>
        <taxon>unclassified sequences</taxon>
        <taxon>metagenomes</taxon>
        <taxon>ecological metagenomes</taxon>
    </lineage>
</organism>
<keyword evidence="1" id="KW-0472">Membrane</keyword>
<protein>
    <recommendedName>
        <fullName evidence="2">DUF4340 domain-containing protein</fullName>
    </recommendedName>
</protein>
<proteinExistence type="predicted"/>
<keyword evidence="1" id="KW-0812">Transmembrane</keyword>
<gene>
    <name evidence="3" type="ORF">METZ01_LOCUS342544</name>
</gene>
<feature type="non-terminal residue" evidence="3">
    <location>
        <position position="1"/>
    </location>
</feature>
<name>A0A382QXP5_9ZZZZ</name>
<dbReference type="Pfam" id="PF14238">
    <property type="entry name" value="DUF4340"/>
    <property type="match status" value="1"/>
</dbReference>
<dbReference type="AlphaFoldDB" id="A0A382QXP5"/>
<sequence>VSFRTTLITLIIFLCLVAFYSFIPRDNQVEDQNVAEKVGQFYGLNKQLIQKIQVIFPRSQYFDKEAQKDLIQQSYTLVRFSQNNWRLINPIVVDADKRKVDQLLSDLLEKRIKRRIEVASLLEYGLDDPTVKISLFTQGGSTKTFLIGKKTVNYSIYAKEKLDSKIMLIESSIVRDYSKSLDDLRNLTAHNVSQLKDSRKRVFDFQRA</sequence>
<evidence type="ECO:0000313" key="3">
    <source>
        <dbReference type="EMBL" id="SVC89690.1"/>
    </source>
</evidence>
<dbReference type="InterPro" id="IPR025641">
    <property type="entry name" value="DUF4340"/>
</dbReference>
<feature type="transmembrane region" description="Helical" evidence="1">
    <location>
        <begin position="6"/>
        <end position="23"/>
    </location>
</feature>